<gene>
    <name evidence="1" type="ORF">DFO73_101865</name>
</gene>
<evidence type="ECO:0000313" key="1">
    <source>
        <dbReference type="EMBL" id="PWW32600.1"/>
    </source>
</evidence>
<dbReference type="RefSeq" id="WP_181395920.1">
    <property type="nucleotide sequence ID" value="NZ_QGTW01000001.1"/>
</dbReference>
<organism evidence="1 2">
    <name type="scientific">Cytobacillus oceanisediminis</name>
    <dbReference type="NCBI Taxonomy" id="665099"/>
    <lineage>
        <taxon>Bacteria</taxon>
        <taxon>Bacillati</taxon>
        <taxon>Bacillota</taxon>
        <taxon>Bacilli</taxon>
        <taxon>Bacillales</taxon>
        <taxon>Bacillaceae</taxon>
        <taxon>Cytobacillus</taxon>
    </lineage>
</organism>
<evidence type="ECO:0000313" key="2">
    <source>
        <dbReference type="Proteomes" id="UP000247150"/>
    </source>
</evidence>
<proteinExistence type="predicted"/>
<dbReference type="AlphaFoldDB" id="A0A2V3A967"/>
<accession>A0A2V3A967</accession>
<evidence type="ECO:0008006" key="3">
    <source>
        <dbReference type="Google" id="ProtNLM"/>
    </source>
</evidence>
<dbReference type="InterPro" id="IPR035903">
    <property type="entry name" value="HesB-like_dom_sf"/>
</dbReference>
<dbReference type="Proteomes" id="UP000247150">
    <property type="component" value="Unassembled WGS sequence"/>
</dbReference>
<protein>
    <recommendedName>
        <fullName evidence="3">HesB-like selenoprotein</fullName>
    </recommendedName>
</protein>
<dbReference type="EMBL" id="QGTW01000001">
    <property type="protein sequence ID" value="PWW32600.1"/>
    <property type="molecule type" value="Genomic_DNA"/>
</dbReference>
<comment type="caution">
    <text evidence="1">The sequence shown here is derived from an EMBL/GenBank/DDBJ whole genome shotgun (WGS) entry which is preliminary data.</text>
</comment>
<reference evidence="1 2" key="1">
    <citation type="submission" date="2018-05" db="EMBL/GenBank/DDBJ databases">
        <title>Freshwater and sediment microbial communities from various areas in North America, analyzing microbe dynamics in response to fracking.</title>
        <authorList>
            <person name="Lamendella R."/>
        </authorList>
    </citation>
    <scope>NUCLEOTIDE SEQUENCE [LARGE SCALE GENOMIC DNA]</scope>
    <source>
        <strain evidence="1 2">15_TX</strain>
    </source>
</reference>
<name>A0A2V3A967_9BACI</name>
<dbReference type="SUPFAM" id="SSF89360">
    <property type="entry name" value="HesB-like domain"/>
    <property type="match status" value="1"/>
</dbReference>
<sequence>MGLALDEPEENDKVVTINDIKVAIDSDIESVTENLVLDFNKEANGLVLLGNESDCC</sequence>